<dbReference type="Gene3D" id="3.50.50.60">
    <property type="entry name" value="FAD/NAD(P)-binding domain"/>
    <property type="match status" value="1"/>
</dbReference>
<dbReference type="Pfam" id="PF01494">
    <property type="entry name" value="FAD_binding_3"/>
    <property type="match status" value="1"/>
</dbReference>
<dbReference type="SUPFAM" id="SSF51905">
    <property type="entry name" value="FAD/NAD(P)-binding domain"/>
    <property type="match status" value="1"/>
</dbReference>
<dbReference type="Proteomes" id="UP000837803">
    <property type="component" value="Unassembled WGS sequence"/>
</dbReference>
<comment type="caution">
    <text evidence="2">The sequence shown here is derived from an EMBL/GenBank/DDBJ whole genome shotgun (WGS) entry which is preliminary data.</text>
</comment>
<dbReference type="NCBIfam" id="TIGR02032">
    <property type="entry name" value="GG-red-SF"/>
    <property type="match status" value="1"/>
</dbReference>
<dbReference type="PRINTS" id="PR00420">
    <property type="entry name" value="RNGMNOXGNASE"/>
</dbReference>
<evidence type="ECO:0000259" key="1">
    <source>
        <dbReference type="Pfam" id="PF01494"/>
    </source>
</evidence>
<dbReference type="InterPro" id="IPR050407">
    <property type="entry name" value="Geranylgeranyl_reductase"/>
</dbReference>
<feature type="domain" description="FAD-binding" evidence="1">
    <location>
        <begin position="2"/>
        <end position="307"/>
    </location>
</feature>
<evidence type="ECO:0000313" key="2">
    <source>
        <dbReference type="EMBL" id="CAH1002343.1"/>
    </source>
</evidence>
<dbReference type="PANTHER" id="PTHR42685">
    <property type="entry name" value="GERANYLGERANYL DIPHOSPHATE REDUCTASE"/>
    <property type="match status" value="1"/>
</dbReference>
<dbReference type="EMBL" id="CAKLPZ010000005">
    <property type="protein sequence ID" value="CAH1002343.1"/>
    <property type="molecule type" value="Genomic_DNA"/>
</dbReference>
<evidence type="ECO:0000313" key="3">
    <source>
        <dbReference type="Proteomes" id="UP000837803"/>
    </source>
</evidence>
<name>A0ABM9B4X5_9BACT</name>
<dbReference type="InterPro" id="IPR036188">
    <property type="entry name" value="FAD/NAD-bd_sf"/>
</dbReference>
<accession>A0ABM9B4X5</accession>
<proteinExistence type="predicted"/>
<dbReference type="InterPro" id="IPR002938">
    <property type="entry name" value="FAD-bd"/>
</dbReference>
<dbReference type="InterPro" id="IPR011777">
    <property type="entry name" value="Geranylgeranyl_Rdtase_fam"/>
</dbReference>
<dbReference type="PANTHER" id="PTHR42685:SF22">
    <property type="entry name" value="CONDITIONED MEDIUM FACTOR RECEPTOR 1"/>
    <property type="match status" value="1"/>
</dbReference>
<sequence>MTPILIIGAGPAGCATALRLSYSGIPSVLVDKATFPRDKVCGDAISGKVPTLLNRLDPAIMDRFRQRFTPADVWGIRFYPPSKKLIELPFKVGYERVPDEAPGYVSKRIDFDAFLIEEVQRRADIDLQLGTEIVATVRNEDGYFIKAKDGQEWQCRLLIDASGAQSKFSRHEAGQEIDKDHYAAAVRSYYRGVTGFHPDNFIELHFLEQYNPGYFWVFPLPNGEANVGLGMRSDIVTKKKLNLRKELDKIIASEEFRDRFANAEQIDPTVGYGLPLGSKDRHLSGDHYLLTGDAGHLIDPLTGEGIGNATYSGFIAAELAEQCLKENRFDAKFLAAYDVRIERVLRTELRLSYRLQQIMQHKWITNFLTGIVAANPKLVELLCRMYTDFELRKQLVRPTFWWKLFRAKSGKLPATVTEK</sequence>
<keyword evidence="3" id="KW-1185">Reference proteome</keyword>
<protein>
    <recommendedName>
        <fullName evidence="1">FAD-binding domain-containing protein</fullName>
    </recommendedName>
</protein>
<reference evidence="2" key="1">
    <citation type="submission" date="2021-12" db="EMBL/GenBank/DDBJ databases">
        <authorList>
            <person name="Rodrigo-Torres L."/>
            <person name="Arahal R. D."/>
            <person name="Lucena T."/>
        </authorList>
    </citation>
    <scope>NUCLEOTIDE SEQUENCE</scope>
    <source>
        <strain evidence="2">CECT 8419</strain>
    </source>
</reference>
<organism evidence="2 3">
    <name type="scientific">Neolewinella maritima</name>
    <dbReference type="NCBI Taxonomy" id="1383882"/>
    <lineage>
        <taxon>Bacteria</taxon>
        <taxon>Pseudomonadati</taxon>
        <taxon>Bacteroidota</taxon>
        <taxon>Saprospiria</taxon>
        <taxon>Saprospirales</taxon>
        <taxon>Lewinellaceae</taxon>
        <taxon>Neolewinella</taxon>
    </lineage>
</organism>
<gene>
    <name evidence="2" type="ORF">LEM8419_03250</name>
</gene>
<dbReference type="RefSeq" id="WP_238752207.1">
    <property type="nucleotide sequence ID" value="NZ_CAKLPZ010000005.1"/>
</dbReference>